<evidence type="ECO:0000256" key="3">
    <source>
        <dbReference type="ARBA" id="ARBA00022989"/>
    </source>
</evidence>
<evidence type="ECO:0000256" key="5">
    <source>
        <dbReference type="SAM" id="MobiDB-lite"/>
    </source>
</evidence>
<dbReference type="GO" id="GO:0016020">
    <property type="term" value="C:membrane"/>
    <property type="evidence" value="ECO:0007669"/>
    <property type="project" value="UniProtKB-SubCell"/>
</dbReference>
<dbReference type="PIRSF" id="PIRSF031802">
    <property type="entry name" value="UCP031802"/>
    <property type="match status" value="1"/>
</dbReference>
<name>A0A2T8HQK2_9RHOB</name>
<keyword evidence="4 6" id="KW-0472">Membrane</keyword>
<dbReference type="RefSeq" id="WP_116559455.1">
    <property type="nucleotide sequence ID" value="NZ_QDKM01000009.1"/>
</dbReference>
<evidence type="ECO:0000256" key="1">
    <source>
        <dbReference type="ARBA" id="ARBA00004370"/>
    </source>
</evidence>
<dbReference type="EMBL" id="QDKM01000009">
    <property type="protein sequence ID" value="PVH27728.1"/>
    <property type="molecule type" value="Genomic_DNA"/>
</dbReference>
<dbReference type="Gene3D" id="1.25.40.10">
    <property type="entry name" value="Tetratricopeptide repeat domain"/>
    <property type="match status" value="1"/>
</dbReference>
<keyword evidence="9" id="KW-1185">Reference proteome</keyword>
<dbReference type="Pfam" id="PF07219">
    <property type="entry name" value="HemY_N"/>
    <property type="match status" value="1"/>
</dbReference>
<dbReference type="SUPFAM" id="SSF48452">
    <property type="entry name" value="TPR-like"/>
    <property type="match status" value="1"/>
</dbReference>
<feature type="transmembrane region" description="Helical" evidence="6">
    <location>
        <begin position="48"/>
        <end position="76"/>
    </location>
</feature>
<dbReference type="InterPro" id="IPR011990">
    <property type="entry name" value="TPR-like_helical_dom_sf"/>
</dbReference>
<evidence type="ECO:0000256" key="6">
    <source>
        <dbReference type="SAM" id="Phobius"/>
    </source>
</evidence>
<feature type="domain" description="HemY N-terminal" evidence="7">
    <location>
        <begin position="33"/>
        <end position="143"/>
    </location>
</feature>
<dbReference type="InterPro" id="IPR010817">
    <property type="entry name" value="HemY_N"/>
</dbReference>
<feature type="compositionally biased region" description="Low complexity" evidence="5">
    <location>
        <begin position="497"/>
        <end position="522"/>
    </location>
</feature>
<proteinExistence type="predicted"/>
<evidence type="ECO:0000259" key="7">
    <source>
        <dbReference type="Pfam" id="PF07219"/>
    </source>
</evidence>
<feature type="compositionally biased region" description="Basic and acidic residues" evidence="5">
    <location>
        <begin position="529"/>
        <end position="539"/>
    </location>
</feature>
<dbReference type="InterPro" id="IPR016982">
    <property type="entry name" value="Mms48"/>
</dbReference>
<dbReference type="OrthoDB" id="9798343at2"/>
<evidence type="ECO:0000256" key="4">
    <source>
        <dbReference type="ARBA" id="ARBA00023136"/>
    </source>
</evidence>
<feature type="region of interest" description="Disordered" evidence="5">
    <location>
        <begin position="473"/>
        <end position="539"/>
    </location>
</feature>
<dbReference type="Proteomes" id="UP000245911">
    <property type="component" value="Unassembled WGS sequence"/>
</dbReference>
<evidence type="ECO:0000256" key="2">
    <source>
        <dbReference type="ARBA" id="ARBA00022692"/>
    </source>
</evidence>
<dbReference type="AlphaFoldDB" id="A0A2T8HQK2"/>
<accession>A0A2T8HQK2</accession>
<gene>
    <name evidence="8" type="ORF">DDE20_15575</name>
</gene>
<reference evidence="8 9" key="1">
    <citation type="submission" date="2018-04" db="EMBL/GenBank/DDBJ databases">
        <title>Pararhodobacter oceanense sp. nov., isolated from marine intertidal sediment.</title>
        <authorList>
            <person name="Wang X.-L."/>
            <person name="Du Z.-J."/>
        </authorList>
    </citation>
    <scope>NUCLEOTIDE SEQUENCE [LARGE SCALE GENOMIC DNA]</scope>
    <source>
        <strain evidence="8 9">AM505</strain>
    </source>
</reference>
<keyword evidence="2 6" id="KW-0812">Transmembrane</keyword>
<keyword evidence="3 6" id="KW-1133">Transmembrane helix</keyword>
<evidence type="ECO:0000313" key="9">
    <source>
        <dbReference type="Proteomes" id="UP000245911"/>
    </source>
</evidence>
<protein>
    <submittedName>
        <fullName evidence="8">Heme biosynthesis protein HemY</fullName>
    </submittedName>
</protein>
<comment type="subcellular location">
    <subcellularLocation>
        <location evidence="1">Membrane</location>
    </subcellularLocation>
</comment>
<comment type="caution">
    <text evidence="8">The sequence shown here is derived from an EMBL/GenBank/DDBJ whole genome shotgun (WGS) entry which is preliminary data.</text>
</comment>
<organism evidence="8 9">
    <name type="scientific">Pararhodobacter oceanensis</name>
    <dbReference type="NCBI Taxonomy" id="2172121"/>
    <lineage>
        <taxon>Bacteria</taxon>
        <taxon>Pseudomonadati</taxon>
        <taxon>Pseudomonadota</taxon>
        <taxon>Alphaproteobacteria</taxon>
        <taxon>Rhodobacterales</taxon>
        <taxon>Paracoccaceae</taxon>
        <taxon>Pararhodobacter</taxon>
    </lineage>
</organism>
<sequence>MIWTVLKIVLFLAVVAGLTLGAEALMSSDAGLRIAFANVEFTLGPIQMALAALLLLGALWLLLKLSGLLVATLRFINGDETAISRYFQRSRRKRGFDALTEGFIALASDDGDKALTKARSAEKLLENRTLTNLLIAQSAQAKGDTALAETYFKRLLDEDRARFVGVRGLMQQQIEAGNPETARKLAETALTLRPGHGQTQDTLMALQNKAGDWSGARRTLLDTSRSGRLPKPVYKRRDAVLTLQQAQAEAKAGRESVAQDLAIEAAKHSPELVPAAVMAAEALTARGKKRAAAKVIRRAWKAQPHPELARAFAGIEADETAAERVRRFDSLLSMVEGDEARQTRAELLIAAEDFPAARRAIGDLHERLPSQRVMTIMAAIERGEGSPDTVVRGWLARALTAPRGPQWVCENCQHVHASWHALCDNCTSFDTLSWKSPPDSTGPSATGTEMLPLIVGALPAAEPQVAEPEVEIDLQAPEPPEPAAAKPEAEEAETIEPEATPEPADASAAPPADAPTAEAEPAPTAPKPIDLEQTRRAGL</sequence>
<evidence type="ECO:0000313" key="8">
    <source>
        <dbReference type="EMBL" id="PVH27728.1"/>
    </source>
</evidence>